<dbReference type="HOGENOM" id="CLU_017415_6_1_1"/>
<feature type="region of interest" description="Disordered" evidence="4">
    <location>
        <begin position="493"/>
        <end position="516"/>
    </location>
</feature>
<dbReference type="Gene3D" id="3.40.395.10">
    <property type="entry name" value="Adenoviral Proteinase, Chain A"/>
    <property type="match status" value="1"/>
</dbReference>
<evidence type="ECO:0000256" key="1">
    <source>
        <dbReference type="ARBA" id="ARBA00005234"/>
    </source>
</evidence>
<feature type="domain" description="Ubiquitin-like protease family profile" evidence="5">
    <location>
        <begin position="725"/>
        <end position="918"/>
    </location>
</feature>
<feature type="region of interest" description="Disordered" evidence="4">
    <location>
        <begin position="609"/>
        <end position="664"/>
    </location>
</feature>
<dbReference type="SUPFAM" id="SSF54001">
    <property type="entry name" value="Cysteine proteinases"/>
    <property type="match status" value="1"/>
</dbReference>
<keyword evidence="7" id="KW-1185">Reference proteome</keyword>
<proteinExistence type="inferred from homology"/>
<dbReference type="AlphaFoldDB" id="A0A0D3A760"/>
<evidence type="ECO:0000256" key="4">
    <source>
        <dbReference type="SAM" id="MobiDB-lite"/>
    </source>
</evidence>
<dbReference type="PANTHER" id="PTHR48449:SF1">
    <property type="entry name" value="DUF1985 DOMAIN-CONTAINING PROTEIN"/>
    <property type="match status" value="1"/>
</dbReference>
<dbReference type="PROSITE" id="PS50600">
    <property type="entry name" value="ULP_PROTEASE"/>
    <property type="match status" value="1"/>
</dbReference>
<evidence type="ECO:0000256" key="3">
    <source>
        <dbReference type="ARBA" id="ARBA00022801"/>
    </source>
</evidence>
<dbReference type="GO" id="GO:0006508">
    <property type="term" value="P:proteolysis"/>
    <property type="evidence" value="ECO:0007669"/>
    <property type="project" value="UniProtKB-KW"/>
</dbReference>
<dbReference type="Gramene" id="Bo1g051100.1">
    <property type="protein sequence ID" value="Bo1g051100.1"/>
    <property type="gene ID" value="Bo1g051100"/>
</dbReference>
<organism evidence="6 7">
    <name type="scientific">Brassica oleracea var. oleracea</name>
    <dbReference type="NCBI Taxonomy" id="109376"/>
    <lineage>
        <taxon>Eukaryota</taxon>
        <taxon>Viridiplantae</taxon>
        <taxon>Streptophyta</taxon>
        <taxon>Embryophyta</taxon>
        <taxon>Tracheophyta</taxon>
        <taxon>Spermatophyta</taxon>
        <taxon>Magnoliopsida</taxon>
        <taxon>eudicotyledons</taxon>
        <taxon>Gunneridae</taxon>
        <taxon>Pentapetalae</taxon>
        <taxon>rosids</taxon>
        <taxon>malvids</taxon>
        <taxon>Brassicales</taxon>
        <taxon>Brassicaceae</taxon>
        <taxon>Brassiceae</taxon>
        <taxon>Brassica</taxon>
    </lineage>
</organism>
<evidence type="ECO:0000313" key="6">
    <source>
        <dbReference type="EnsemblPlants" id="Bo1g051100.1"/>
    </source>
</evidence>
<feature type="compositionally biased region" description="Basic and acidic residues" evidence="4">
    <location>
        <begin position="495"/>
        <end position="516"/>
    </location>
</feature>
<reference evidence="6" key="2">
    <citation type="submission" date="2015-03" db="UniProtKB">
        <authorList>
            <consortium name="EnsemblPlants"/>
        </authorList>
    </citation>
    <scope>IDENTIFICATION</scope>
</reference>
<dbReference type="Pfam" id="PF02902">
    <property type="entry name" value="Peptidase_C48"/>
    <property type="match status" value="1"/>
</dbReference>
<dbReference type="InterPro" id="IPR038765">
    <property type="entry name" value="Papain-like_cys_pep_sf"/>
</dbReference>
<feature type="compositionally biased region" description="Basic and acidic residues" evidence="4">
    <location>
        <begin position="653"/>
        <end position="664"/>
    </location>
</feature>
<dbReference type="GO" id="GO:0008234">
    <property type="term" value="F:cysteine-type peptidase activity"/>
    <property type="evidence" value="ECO:0007669"/>
    <property type="project" value="InterPro"/>
</dbReference>
<comment type="similarity">
    <text evidence="1">Belongs to the peptidase C48 family.</text>
</comment>
<dbReference type="PANTHER" id="PTHR48449">
    <property type="entry name" value="DUF1985 DOMAIN-CONTAINING PROTEIN"/>
    <property type="match status" value="1"/>
</dbReference>
<dbReference type="Proteomes" id="UP000032141">
    <property type="component" value="Chromosome C1"/>
</dbReference>
<name>A0A0D3A760_BRAOL</name>
<dbReference type="InterPro" id="IPR003653">
    <property type="entry name" value="Peptidase_C48_C"/>
</dbReference>
<evidence type="ECO:0000259" key="5">
    <source>
        <dbReference type="PROSITE" id="PS50600"/>
    </source>
</evidence>
<keyword evidence="3" id="KW-0378">Hydrolase</keyword>
<evidence type="ECO:0000256" key="2">
    <source>
        <dbReference type="ARBA" id="ARBA00022670"/>
    </source>
</evidence>
<sequence>VFPPVKSTTETTEASLSSSPSLRLSASLHLSPLLATSPLLSASLRVSPPLAASSLLSISLHLSASRDLSSSLRLSPRLSSSRRLVASLHLSPPFRFSRPLLFSPPLSASLLLSPPRHFYPPLSASPLLATSPLLSASLRVTSPLAASSILSAFIRVSPPLPAASLRDGSLCFSLSLKSHMELELPKRLYAEGSEPRVKKINNSCRIEFIRDLKKAMCAEYDDVKRDHVFTHIMAIAENDLKFSGKLVDSFICRLLITSKLHEKWFVFARTPLRFSLQEYHAVTGLKITRETNSDSIRKVHLQEVHTWTRLDRMRLIYLCVIVGVVMGRDEKVSIPHMYIKLVMDFDKVRKFHWGLHSYDFLLSSIEKAMKKLGKKESYIFEGFSYALQIWIMEAIPDFGEILGRRVSDSFKGPRCGNWKGVAKVSYEDIIELEDSLTKKDNFFSVISVTGNGDVFLDAQYTREGEMEDERVDLVLGRIRNKYDWSNTDWPVLDPEESKMEEPDCHDRGSEADKSVDHTDVVADEETSSVKVAGKGKRKFLDEGAETRKKKVLCKRSAEKFLTFGPETMSFIEGLIRTSVTSLGDVLSMQMANMERETILARKKLKKLREGSYPSKKETEEAPLNSKAKEAPPKSKGAQAQPKRKGDQPTPTKKWNDEQIDRTKEDSPDVALVFFREEDWEKWNDEQIDRTKEDSPDVALVFFREEDWEKVRIWSTSSTRLRIGPATLDFEIANRLMDKSEWVDSLEIDAAMYVFRERTSLKRWRPHRVAFMTVVFSNMIKKEYGHLEAQGRKSYMLHNLLLQYGKGVLPPHGRTHEIWNINVDRLYVHVYVSGNHWIALCISFMTRSIDVFDCSGRKRYKEVDGFANLIPRIVKAVQPMRHQKDFAVGAYTVSYVPVGNLNKSACDCGVYAVKFIECHALGLELSLLHDGNIIEARHRILWDLWEAANDPELIDRMSKYQSPECLSSTVEEIL</sequence>
<protein>
    <recommendedName>
        <fullName evidence="5">Ubiquitin-like protease family profile domain-containing protein</fullName>
    </recommendedName>
</protein>
<reference evidence="6 7" key="1">
    <citation type="journal article" date="2014" name="Genome Biol.">
        <title>Transcriptome and methylome profiling reveals relics of genome dominance in the mesopolyploid Brassica oleracea.</title>
        <authorList>
            <person name="Parkin I.A."/>
            <person name="Koh C."/>
            <person name="Tang H."/>
            <person name="Robinson S.J."/>
            <person name="Kagale S."/>
            <person name="Clarke W.E."/>
            <person name="Town C.D."/>
            <person name="Nixon J."/>
            <person name="Krishnakumar V."/>
            <person name="Bidwell S.L."/>
            <person name="Denoeud F."/>
            <person name="Belcram H."/>
            <person name="Links M.G."/>
            <person name="Just J."/>
            <person name="Clarke C."/>
            <person name="Bender T."/>
            <person name="Huebert T."/>
            <person name="Mason A.S."/>
            <person name="Pires J.C."/>
            <person name="Barker G."/>
            <person name="Moore J."/>
            <person name="Walley P.G."/>
            <person name="Manoli S."/>
            <person name="Batley J."/>
            <person name="Edwards D."/>
            <person name="Nelson M.N."/>
            <person name="Wang X."/>
            <person name="Paterson A.H."/>
            <person name="King G."/>
            <person name="Bancroft I."/>
            <person name="Chalhoub B."/>
            <person name="Sharpe A.G."/>
        </authorList>
    </citation>
    <scope>NUCLEOTIDE SEQUENCE</scope>
    <source>
        <strain evidence="6 7">cv. TO1000</strain>
    </source>
</reference>
<dbReference type="EnsemblPlants" id="Bo1g051100.1">
    <property type="protein sequence ID" value="Bo1g051100.1"/>
    <property type="gene ID" value="Bo1g051100"/>
</dbReference>
<dbReference type="eggNOG" id="ENOG502QSZR">
    <property type="taxonomic scope" value="Eukaryota"/>
</dbReference>
<keyword evidence="2" id="KW-0645">Protease</keyword>
<evidence type="ECO:0000313" key="7">
    <source>
        <dbReference type="Proteomes" id="UP000032141"/>
    </source>
</evidence>
<accession>A0A0D3A760</accession>